<sequence length="65" mass="7116">MSKNKTEAPPMFPVEELAKDAGIPAWELAALRVGMNWAEGKQVARTEFDHALNRLRTRPLGGGAL</sequence>
<evidence type="ECO:0000313" key="1">
    <source>
        <dbReference type="EMBL" id="WWX24076.1"/>
    </source>
</evidence>
<keyword evidence="2" id="KW-1185">Reference proteome</keyword>
<gene>
    <name evidence="1" type="ORF">V8V93_07640</name>
</gene>
<dbReference type="EMBL" id="CP146609">
    <property type="protein sequence ID" value="WWX24076.1"/>
    <property type="molecule type" value="Genomic_DNA"/>
</dbReference>
<name>A0ABZ2J4J7_9BACT</name>
<organism evidence="1 2">
    <name type="scientific">Pseudodesulfovibrio methanolicus</name>
    <dbReference type="NCBI Taxonomy" id="3126690"/>
    <lineage>
        <taxon>Bacteria</taxon>
        <taxon>Pseudomonadati</taxon>
        <taxon>Thermodesulfobacteriota</taxon>
        <taxon>Desulfovibrionia</taxon>
        <taxon>Desulfovibrionales</taxon>
        <taxon>Desulfovibrionaceae</taxon>
    </lineage>
</organism>
<protein>
    <submittedName>
        <fullName evidence="1">Uncharacterized protein</fullName>
    </submittedName>
</protein>
<dbReference type="Proteomes" id="UP001385389">
    <property type="component" value="Chromosome"/>
</dbReference>
<evidence type="ECO:0000313" key="2">
    <source>
        <dbReference type="Proteomes" id="UP001385389"/>
    </source>
</evidence>
<reference evidence="1 2" key="1">
    <citation type="submission" date="2024-03" db="EMBL/GenBank/DDBJ databases">
        <title>Phenotype and Genome Characterization of a Sulfate-Reducing Bacterium Pseudodesulfovibrio sp. strain 5S69, isolated from Petroleum Reservoir in Tatarstan (Russia).</title>
        <authorList>
            <person name="Bidzhieva S.K."/>
            <person name="Kadnikov V."/>
            <person name="Tourova T.P."/>
            <person name="Samigullina S.R."/>
            <person name="Sokolova D.S."/>
            <person name="Poltaraus A.B."/>
            <person name="Avtukh A.N."/>
            <person name="Tereshina V.M."/>
            <person name="Mardanov A.V."/>
            <person name="Nazina T.N."/>
        </authorList>
    </citation>
    <scope>NUCLEOTIDE SEQUENCE [LARGE SCALE GENOMIC DNA]</scope>
    <source>
        <strain evidence="1 2">5S69</strain>
    </source>
</reference>
<dbReference type="RefSeq" id="WP_338669771.1">
    <property type="nucleotide sequence ID" value="NZ_CP146609.1"/>
</dbReference>
<proteinExistence type="predicted"/>
<accession>A0ABZ2J4J7</accession>